<dbReference type="PANTHER" id="PTHR46505">
    <property type="entry name" value="OXIDOREDUCTASE NAD-BINDING DOMAIN-CONTAINING PROTEIN 1"/>
    <property type="match status" value="1"/>
</dbReference>
<keyword evidence="1" id="KW-0560">Oxidoreductase</keyword>
<evidence type="ECO:0000313" key="4">
    <source>
        <dbReference type="EMBL" id="KAK0752186.1"/>
    </source>
</evidence>
<dbReference type="Proteomes" id="UP001172155">
    <property type="component" value="Unassembled WGS sequence"/>
</dbReference>
<accession>A0AA40F6Y7</accession>
<dbReference type="GO" id="GO:0016491">
    <property type="term" value="F:oxidoreductase activity"/>
    <property type="evidence" value="ECO:0007669"/>
    <property type="project" value="UniProtKB-KW"/>
</dbReference>
<name>A0AA40F6Y7_9PEZI</name>
<protein>
    <recommendedName>
        <fullName evidence="6">Oxidoreductase FAD/NAD(P)-binding domain-containing protein</fullName>
    </recommendedName>
</protein>
<gene>
    <name evidence="4" type="ORF">B0T18DRAFT_458585</name>
</gene>
<comment type="caution">
    <text evidence="4">The sequence shown here is derived from an EMBL/GenBank/DDBJ whole genome shotgun (WGS) entry which is preliminary data.</text>
</comment>
<dbReference type="AlphaFoldDB" id="A0AA40F6Y7"/>
<proteinExistence type="predicted"/>
<feature type="region of interest" description="Disordered" evidence="3">
    <location>
        <begin position="1"/>
        <end position="24"/>
    </location>
</feature>
<feature type="non-terminal residue" evidence="4">
    <location>
        <position position="229"/>
    </location>
</feature>
<dbReference type="Gene3D" id="3.40.50.80">
    <property type="entry name" value="Nucleotide-binding domain of ferredoxin-NADP reductase (FNR) module"/>
    <property type="match status" value="1"/>
</dbReference>
<evidence type="ECO:0000256" key="1">
    <source>
        <dbReference type="ARBA" id="ARBA00023002"/>
    </source>
</evidence>
<dbReference type="EMBL" id="JAUKUD010000002">
    <property type="protein sequence ID" value="KAK0752186.1"/>
    <property type="molecule type" value="Genomic_DNA"/>
</dbReference>
<evidence type="ECO:0000313" key="5">
    <source>
        <dbReference type="Proteomes" id="UP001172155"/>
    </source>
</evidence>
<keyword evidence="5" id="KW-1185">Reference proteome</keyword>
<evidence type="ECO:0008006" key="6">
    <source>
        <dbReference type="Google" id="ProtNLM"/>
    </source>
</evidence>
<sequence length="229" mass="24992">MARPPRPPHPHPRRLHHHLPPSTPHLELAIQHSPQNPVAAFLWQHPASSLLGTPIAVRVGGSFTWPPPPPVLELKLRKVVFVAGGVGVNPLVSMLCSLGERERGLEVYFFYSMRDPGEGWREAGRMLFLERVAGVFEGGRVKGGLRLFLTPKDGGGGRGVLPWSGGEDLGFEKRRVTVGDVAEVIGGDKGAAVVYVCGVPQMTDEFVEGLTGDGGLGMERERVLFEKWW</sequence>
<feature type="compositionally biased region" description="Basic residues" evidence="3">
    <location>
        <begin position="1"/>
        <end position="19"/>
    </location>
</feature>
<dbReference type="PANTHER" id="PTHR46505:SF1">
    <property type="entry name" value="OXIDOREDUCTASE NAD-BINDING DOMAIN-CONTAINING PROTEIN 1"/>
    <property type="match status" value="1"/>
</dbReference>
<keyword evidence="2" id="KW-0520">NAD</keyword>
<evidence type="ECO:0000256" key="3">
    <source>
        <dbReference type="SAM" id="MobiDB-lite"/>
    </source>
</evidence>
<dbReference type="InterPro" id="IPR052128">
    <property type="entry name" value="Oxidoreductase_NAD-binding"/>
</dbReference>
<reference evidence="4" key="1">
    <citation type="submission" date="2023-06" db="EMBL/GenBank/DDBJ databases">
        <title>Genome-scale phylogeny and comparative genomics of the fungal order Sordariales.</title>
        <authorList>
            <consortium name="Lawrence Berkeley National Laboratory"/>
            <person name="Hensen N."/>
            <person name="Bonometti L."/>
            <person name="Westerberg I."/>
            <person name="Brannstrom I.O."/>
            <person name="Guillou S."/>
            <person name="Cros-Aarteil S."/>
            <person name="Calhoun S."/>
            <person name="Haridas S."/>
            <person name="Kuo A."/>
            <person name="Mondo S."/>
            <person name="Pangilinan J."/>
            <person name="Riley R."/>
            <person name="LaButti K."/>
            <person name="Andreopoulos B."/>
            <person name="Lipzen A."/>
            <person name="Chen C."/>
            <person name="Yanf M."/>
            <person name="Daum C."/>
            <person name="Ng V."/>
            <person name="Clum A."/>
            <person name="Steindorff A."/>
            <person name="Ohm R."/>
            <person name="Martin F."/>
            <person name="Silar P."/>
            <person name="Natvig D."/>
            <person name="Lalanne C."/>
            <person name="Gautier V."/>
            <person name="Ament-velasquez S.L."/>
            <person name="Kruys A."/>
            <person name="Hutchinson M.I."/>
            <person name="Powell A.J."/>
            <person name="Barry K."/>
            <person name="Miller A.N."/>
            <person name="Grigoriev I.V."/>
            <person name="Debuchy R."/>
            <person name="Gladieux P."/>
            <person name="Thoren M.H."/>
            <person name="Johannesson H."/>
        </authorList>
    </citation>
    <scope>NUCLEOTIDE SEQUENCE</scope>
    <source>
        <strain evidence="4">SMH3187-1</strain>
    </source>
</reference>
<dbReference type="SUPFAM" id="SSF52343">
    <property type="entry name" value="Ferredoxin reductase-like, C-terminal NADP-linked domain"/>
    <property type="match status" value="1"/>
</dbReference>
<organism evidence="4 5">
    <name type="scientific">Schizothecium vesticola</name>
    <dbReference type="NCBI Taxonomy" id="314040"/>
    <lineage>
        <taxon>Eukaryota</taxon>
        <taxon>Fungi</taxon>
        <taxon>Dikarya</taxon>
        <taxon>Ascomycota</taxon>
        <taxon>Pezizomycotina</taxon>
        <taxon>Sordariomycetes</taxon>
        <taxon>Sordariomycetidae</taxon>
        <taxon>Sordariales</taxon>
        <taxon>Schizotheciaceae</taxon>
        <taxon>Schizothecium</taxon>
    </lineage>
</organism>
<evidence type="ECO:0000256" key="2">
    <source>
        <dbReference type="ARBA" id="ARBA00023027"/>
    </source>
</evidence>
<dbReference type="GO" id="GO:0005739">
    <property type="term" value="C:mitochondrion"/>
    <property type="evidence" value="ECO:0007669"/>
    <property type="project" value="TreeGrafter"/>
</dbReference>
<dbReference type="InterPro" id="IPR039261">
    <property type="entry name" value="FNR_nucleotide-bd"/>
</dbReference>